<accession>A0A9P0BUX4</accession>
<protein>
    <submittedName>
        <fullName evidence="2">Uncharacterized protein</fullName>
    </submittedName>
</protein>
<feature type="compositionally biased region" description="Polar residues" evidence="1">
    <location>
        <begin position="117"/>
        <end position="129"/>
    </location>
</feature>
<organism evidence="2 3">
    <name type="scientific">Chrysodeixis includens</name>
    <name type="common">Soybean looper</name>
    <name type="synonym">Pseudoplusia includens</name>
    <dbReference type="NCBI Taxonomy" id="689277"/>
    <lineage>
        <taxon>Eukaryota</taxon>
        <taxon>Metazoa</taxon>
        <taxon>Ecdysozoa</taxon>
        <taxon>Arthropoda</taxon>
        <taxon>Hexapoda</taxon>
        <taxon>Insecta</taxon>
        <taxon>Pterygota</taxon>
        <taxon>Neoptera</taxon>
        <taxon>Endopterygota</taxon>
        <taxon>Lepidoptera</taxon>
        <taxon>Glossata</taxon>
        <taxon>Ditrysia</taxon>
        <taxon>Noctuoidea</taxon>
        <taxon>Noctuidae</taxon>
        <taxon>Plusiinae</taxon>
        <taxon>Chrysodeixis</taxon>
    </lineage>
</organism>
<name>A0A9P0BUX4_CHRIL</name>
<evidence type="ECO:0000313" key="3">
    <source>
        <dbReference type="Proteomes" id="UP001154114"/>
    </source>
</evidence>
<feature type="region of interest" description="Disordered" evidence="1">
    <location>
        <begin position="102"/>
        <end position="129"/>
    </location>
</feature>
<keyword evidence="3" id="KW-1185">Reference proteome</keyword>
<sequence length="252" mass="28968">MSRLLWSVGKLVNDPSTALYNEIRHRLFSQNDTHIDGESPNLSASFDNNLEVLQLLDGNITSTSRKILQEEKEPSSQYVQVGNGPHNRQVSIQCRRSRHETLNKSTSVPRLHRTDRGTGSQTAIKKDASTTPNKLRVCKEHVEVITALRNWPIEERSQTELVTKVRRMDQIKNAFCRLISAMKIEKIESIHRYRPTEKEEIRLYRCPSISLEVPSINIEKIRKKKDRSTKVEKVTFSTSVSKGETLAYRNVT</sequence>
<dbReference type="Proteomes" id="UP001154114">
    <property type="component" value="Chromosome 5"/>
</dbReference>
<evidence type="ECO:0000313" key="2">
    <source>
        <dbReference type="EMBL" id="CAH0604753.1"/>
    </source>
</evidence>
<evidence type="ECO:0000256" key="1">
    <source>
        <dbReference type="SAM" id="MobiDB-lite"/>
    </source>
</evidence>
<reference evidence="2" key="1">
    <citation type="submission" date="2021-12" db="EMBL/GenBank/DDBJ databases">
        <authorList>
            <person name="King R."/>
        </authorList>
    </citation>
    <scope>NUCLEOTIDE SEQUENCE</scope>
</reference>
<gene>
    <name evidence="2" type="ORF">CINC_LOCUS11125</name>
</gene>
<dbReference type="EMBL" id="LR824008">
    <property type="protein sequence ID" value="CAH0604753.1"/>
    <property type="molecule type" value="Genomic_DNA"/>
</dbReference>
<proteinExistence type="predicted"/>
<dbReference type="OrthoDB" id="7469714at2759"/>
<dbReference type="AlphaFoldDB" id="A0A9P0BUX4"/>